<evidence type="ECO:0000256" key="2">
    <source>
        <dbReference type="SAM" id="Phobius"/>
    </source>
</evidence>
<feature type="transmembrane region" description="Helical" evidence="2">
    <location>
        <begin position="46"/>
        <end position="66"/>
    </location>
</feature>
<feature type="transmembrane region" description="Helical" evidence="2">
    <location>
        <begin position="293"/>
        <end position="312"/>
    </location>
</feature>
<evidence type="ECO:0000313" key="3">
    <source>
        <dbReference type="EMBL" id="MBK0331786.1"/>
    </source>
</evidence>
<feature type="transmembrane region" description="Helical" evidence="2">
    <location>
        <begin position="121"/>
        <end position="143"/>
    </location>
</feature>
<evidence type="ECO:0000313" key="4">
    <source>
        <dbReference type="Proteomes" id="UP000612352"/>
    </source>
</evidence>
<keyword evidence="2" id="KW-0812">Transmembrane</keyword>
<dbReference type="Pfam" id="PF06197">
    <property type="entry name" value="DUF998"/>
    <property type="match status" value="1"/>
</dbReference>
<name>A0ABS1BAU7_9MICO</name>
<dbReference type="InterPro" id="IPR009339">
    <property type="entry name" value="DUF998"/>
</dbReference>
<organism evidence="3 4">
    <name type="scientific">Brachybacterium halotolerans</name>
    <dbReference type="NCBI Taxonomy" id="2795215"/>
    <lineage>
        <taxon>Bacteria</taxon>
        <taxon>Bacillati</taxon>
        <taxon>Actinomycetota</taxon>
        <taxon>Actinomycetes</taxon>
        <taxon>Micrococcales</taxon>
        <taxon>Dermabacteraceae</taxon>
        <taxon>Brachybacterium</taxon>
    </lineage>
</organism>
<protein>
    <submittedName>
        <fullName evidence="3">DUF998 domain-containing protein</fullName>
    </submittedName>
</protein>
<keyword evidence="2" id="KW-1133">Transmembrane helix</keyword>
<feature type="region of interest" description="Disordered" evidence="1">
    <location>
        <begin position="1"/>
        <end position="38"/>
    </location>
</feature>
<accession>A0ABS1BAU7</accession>
<feature type="transmembrane region" description="Helical" evidence="2">
    <location>
        <begin position="155"/>
        <end position="173"/>
    </location>
</feature>
<feature type="transmembrane region" description="Helical" evidence="2">
    <location>
        <begin position="185"/>
        <end position="203"/>
    </location>
</feature>
<feature type="transmembrane region" description="Helical" evidence="2">
    <location>
        <begin position="263"/>
        <end position="281"/>
    </location>
</feature>
<reference evidence="3 4" key="1">
    <citation type="submission" date="2020-12" db="EMBL/GenBank/DDBJ databases">
        <title>Brachybacterium sp. MASK1Z-5, whole genome shotgun sequence.</title>
        <authorList>
            <person name="Tuo L."/>
        </authorList>
    </citation>
    <scope>NUCLEOTIDE SEQUENCE [LARGE SCALE GENOMIC DNA]</scope>
    <source>
        <strain evidence="3 4">MASK1Z-5</strain>
    </source>
</reference>
<sequence length="378" mass="39100">MREPSPELSADPTIDPTTDHTADPTAGLAVDPTTARSPHASRDETAALWCAAGSAVLGLGLGLLSLRTTLPLFGRGSIGEVAAYAGMGAGLIGFVLAGLTMTPRRQPWLREISRVRSAANILALGALHAVFAFLLCSALYGVFASAFLGLALDRWTGAVWVAITAAACAYACVESALALTSESLSVLLAAFLVTGALAAALSASDPQWWHHHFSALGSGSGGLTFNLTLLLAGLALAAIGDFVGHDVALWCRATGQTRSRATLVRLALIVLGLLVIAVALIPVDAERVWHDAAAQSIVLVFAAALVGFPVLFRRLPGSFLAVTVGVIIALLALLMLWKGVGYLNLTAFEMGAAATVMAWLILFVRTVSAAVRSLPAAD</sequence>
<feature type="transmembrane region" description="Helical" evidence="2">
    <location>
        <begin position="343"/>
        <end position="364"/>
    </location>
</feature>
<keyword evidence="4" id="KW-1185">Reference proteome</keyword>
<dbReference type="Proteomes" id="UP000612352">
    <property type="component" value="Unassembled WGS sequence"/>
</dbReference>
<evidence type="ECO:0000256" key="1">
    <source>
        <dbReference type="SAM" id="MobiDB-lite"/>
    </source>
</evidence>
<keyword evidence="2" id="KW-0472">Membrane</keyword>
<comment type="caution">
    <text evidence="3">The sequence shown here is derived from an EMBL/GenBank/DDBJ whole genome shotgun (WGS) entry which is preliminary data.</text>
</comment>
<gene>
    <name evidence="3" type="ORF">I8D64_10250</name>
</gene>
<dbReference type="EMBL" id="JAEDAJ010000005">
    <property type="protein sequence ID" value="MBK0331786.1"/>
    <property type="molecule type" value="Genomic_DNA"/>
</dbReference>
<feature type="transmembrane region" description="Helical" evidence="2">
    <location>
        <begin position="223"/>
        <end position="243"/>
    </location>
</feature>
<dbReference type="RefSeq" id="WP_200502458.1">
    <property type="nucleotide sequence ID" value="NZ_JAEDAJ010000005.1"/>
</dbReference>
<feature type="transmembrane region" description="Helical" evidence="2">
    <location>
        <begin position="81"/>
        <end position="100"/>
    </location>
</feature>
<feature type="transmembrane region" description="Helical" evidence="2">
    <location>
        <begin position="319"/>
        <end position="337"/>
    </location>
</feature>
<proteinExistence type="predicted"/>